<feature type="region of interest" description="Disordered" evidence="1">
    <location>
        <begin position="213"/>
        <end position="242"/>
    </location>
</feature>
<evidence type="ECO:0000313" key="3">
    <source>
        <dbReference type="Proteomes" id="UP001215280"/>
    </source>
</evidence>
<evidence type="ECO:0000313" key="2">
    <source>
        <dbReference type="EMBL" id="KAJ7749841.1"/>
    </source>
</evidence>
<proteinExistence type="predicted"/>
<accession>A0AAD7IUS2</accession>
<dbReference type="EMBL" id="JARJLG010000084">
    <property type="protein sequence ID" value="KAJ7749841.1"/>
    <property type="molecule type" value="Genomic_DNA"/>
</dbReference>
<keyword evidence="3" id="KW-1185">Reference proteome</keyword>
<comment type="caution">
    <text evidence="2">The sequence shown here is derived from an EMBL/GenBank/DDBJ whole genome shotgun (WGS) entry which is preliminary data.</text>
</comment>
<organism evidence="2 3">
    <name type="scientific">Mycena maculata</name>
    <dbReference type="NCBI Taxonomy" id="230809"/>
    <lineage>
        <taxon>Eukaryota</taxon>
        <taxon>Fungi</taxon>
        <taxon>Dikarya</taxon>
        <taxon>Basidiomycota</taxon>
        <taxon>Agaricomycotina</taxon>
        <taxon>Agaricomycetes</taxon>
        <taxon>Agaricomycetidae</taxon>
        <taxon>Agaricales</taxon>
        <taxon>Marasmiineae</taxon>
        <taxon>Mycenaceae</taxon>
        <taxon>Mycena</taxon>
    </lineage>
</organism>
<sequence>MARHFSRRRRSDLWTRSMRAISHGGNPYSAGYLAFTDSLAKVLHGVRFHDQNARDVQLREDVSTKGRALVMRRLQEEVAEMWICWERAEQFLEEQEIDSLQECRTTQRRSPKAAKASAKAVKGATGRLQTDVCHPNYVMGDVWMWSRSTPHQRHVGVPKSTRVRCRWRRHNNWRKGDARIAKVIKGATRGIHYDRLLGGCRVGWSWRRLVRSQGSEGGVKGQKSRKSHRGDDSKPLSRVLVGSRAGEGSYEIGEGLRTERFATKGEDDYKPLSSTLEGSRAGEGDEMGEGPQTALEGGIESGVQRADLQHDGLGGRRAQERGKRFGDEFRADGGVGLGETHLATGTRLPDALGANYYDLECVHRV</sequence>
<dbReference type="AlphaFoldDB" id="A0AAD7IUS2"/>
<feature type="region of interest" description="Disordered" evidence="1">
    <location>
        <begin position="261"/>
        <end position="296"/>
    </location>
</feature>
<name>A0AAD7IUS2_9AGAR</name>
<feature type="compositionally biased region" description="Basic and acidic residues" evidence="1">
    <location>
        <begin position="261"/>
        <end position="270"/>
    </location>
</feature>
<protein>
    <submittedName>
        <fullName evidence="2">Uncharacterized protein</fullName>
    </submittedName>
</protein>
<reference evidence="2" key="1">
    <citation type="submission" date="2023-03" db="EMBL/GenBank/DDBJ databases">
        <title>Massive genome expansion in bonnet fungi (Mycena s.s.) driven by repeated elements and novel gene families across ecological guilds.</title>
        <authorList>
            <consortium name="Lawrence Berkeley National Laboratory"/>
            <person name="Harder C.B."/>
            <person name="Miyauchi S."/>
            <person name="Viragh M."/>
            <person name="Kuo A."/>
            <person name="Thoen E."/>
            <person name="Andreopoulos B."/>
            <person name="Lu D."/>
            <person name="Skrede I."/>
            <person name="Drula E."/>
            <person name="Henrissat B."/>
            <person name="Morin E."/>
            <person name="Kohler A."/>
            <person name="Barry K."/>
            <person name="LaButti K."/>
            <person name="Morin E."/>
            <person name="Salamov A."/>
            <person name="Lipzen A."/>
            <person name="Mereny Z."/>
            <person name="Hegedus B."/>
            <person name="Baldrian P."/>
            <person name="Stursova M."/>
            <person name="Weitz H."/>
            <person name="Taylor A."/>
            <person name="Grigoriev I.V."/>
            <person name="Nagy L.G."/>
            <person name="Martin F."/>
            <person name="Kauserud H."/>
        </authorList>
    </citation>
    <scope>NUCLEOTIDE SEQUENCE</scope>
    <source>
        <strain evidence="2">CBHHK188m</strain>
    </source>
</reference>
<dbReference type="Proteomes" id="UP001215280">
    <property type="component" value="Unassembled WGS sequence"/>
</dbReference>
<evidence type="ECO:0000256" key="1">
    <source>
        <dbReference type="SAM" id="MobiDB-lite"/>
    </source>
</evidence>
<gene>
    <name evidence="2" type="ORF">DFH07DRAFT_1034820</name>
</gene>